<evidence type="ECO:0000256" key="11">
    <source>
        <dbReference type="HAMAP-Rule" id="MF_00188"/>
    </source>
</evidence>
<dbReference type="HAMAP" id="MF_00188">
    <property type="entry name" value="Pept_M48_protease_HtpX"/>
    <property type="match status" value="1"/>
</dbReference>
<reference evidence="13 14" key="1">
    <citation type="submission" date="2021-04" db="EMBL/GenBank/DDBJ databases">
        <title>Complete genome sequence of Stygiolobus sp. KN-1.</title>
        <authorList>
            <person name="Nakamura K."/>
            <person name="Sakai H."/>
            <person name="Kurosawa N."/>
        </authorList>
    </citation>
    <scope>NUCLEOTIDE SEQUENCE [LARGE SCALE GENOMIC DNA]</scope>
    <source>
        <strain evidence="13 14">KN-1</strain>
    </source>
</reference>
<evidence type="ECO:0000256" key="9">
    <source>
        <dbReference type="ARBA" id="ARBA00023049"/>
    </source>
</evidence>
<evidence type="ECO:0000256" key="1">
    <source>
        <dbReference type="ARBA" id="ARBA00009779"/>
    </source>
</evidence>
<dbReference type="GeneID" id="66163983"/>
<sequence>MDVLPQLKFKIYLALGLTVLSEGLVTYIITQLLNLPFIAVIPFLGVFWLVQWLISPYLVARDAVEIDGNDPYYGQVYELVKRIALASGVRPPRVFIVNAPYPNAFAYGNYVTGKRIGITRPLLNILNEEELATVIGHEIGHIKHNDVEIGMAIGLIPTVLGFVSNLLINIGWLSIIFAIDESDLILGIIMLTIGGALFVVTLTLQLFVLWFNRLRESYADLHAVKLFGRDSVYLANALAKIEIYMQNVRLDPFTGIIVTASPVKVKETDPSVLVEEWLRKKPSPFSDILSTHPDPVKRVQMIYRSAIE</sequence>
<evidence type="ECO:0000256" key="4">
    <source>
        <dbReference type="ARBA" id="ARBA00022692"/>
    </source>
</evidence>
<keyword evidence="6 11" id="KW-0378">Hydrolase</keyword>
<evidence type="ECO:0000256" key="6">
    <source>
        <dbReference type="ARBA" id="ARBA00022801"/>
    </source>
</evidence>
<dbReference type="GO" id="GO:0006508">
    <property type="term" value="P:proteolysis"/>
    <property type="evidence" value="ECO:0007669"/>
    <property type="project" value="UniProtKB-KW"/>
</dbReference>
<comment type="cofactor">
    <cofactor evidence="11">
        <name>Zn(2+)</name>
        <dbReference type="ChEBI" id="CHEBI:29105"/>
    </cofactor>
    <text evidence="11">Binds 1 zinc ion per subunit.</text>
</comment>
<keyword evidence="5 11" id="KW-0479">Metal-binding</keyword>
<feature type="binding site" evidence="11">
    <location>
        <position position="137"/>
    </location>
    <ligand>
        <name>Zn(2+)</name>
        <dbReference type="ChEBI" id="CHEBI:29105"/>
        <note>catalytic</note>
    </ligand>
</feature>
<feature type="transmembrane region" description="Helical" evidence="11">
    <location>
        <begin position="35"/>
        <end position="54"/>
    </location>
</feature>
<dbReference type="CDD" id="cd07338">
    <property type="entry name" value="M48B_HtpX_like"/>
    <property type="match status" value="1"/>
</dbReference>
<dbReference type="InterPro" id="IPR022919">
    <property type="entry name" value="Pept_M48_protease_HtpX"/>
</dbReference>
<evidence type="ECO:0000256" key="3">
    <source>
        <dbReference type="ARBA" id="ARBA00022670"/>
    </source>
</evidence>
<protein>
    <recommendedName>
        <fullName evidence="11">Protease HtpX homolog</fullName>
        <ecNumber evidence="11">3.4.24.-</ecNumber>
    </recommendedName>
</protein>
<keyword evidence="10 11" id="KW-0472">Membrane</keyword>
<evidence type="ECO:0000256" key="10">
    <source>
        <dbReference type="ARBA" id="ARBA00023136"/>
    </source>
</evidence>
<dbReference type="GO" id="GO:0008270">
    <property type="term" value="F:zinc ion binding"/>
    <property type="evidence" value="ECO:0007669"/>
    <property type="project" value="UniProtKB-UniRule"/>
</dbReference>
<feature type="binding site" evidence="11">
    <location>
        <position position="141"/>
    </location>
    <ligand>
        <name>Zn(2+)</name>
        <dbReference type="ChEBI" id="CHEBI:29105"/>
        <note>catalytic</note>
    </ligand>
</feature>
<dbReference type="KEGG" id="csty:KN1_22520"/>
<dbReference type="RefSeq" id="WP_221287661.1">
    <property type="nucleotide sequence ID" value="NZ_AP024597.1"/>
</dbReference>
<dbReference type="Proteomes" id="UP000825123">
    <property type="component" value="Chromosome"/>
</dbReference>
<keyword evidence="9 11" id="KW-0482">Metalloprotease</keyword>
<keyword evidence="7 11" id="KW-0862">Zinc</keyword>
<evidence type="ECO:0000256" key="2">
    <source>
        <dbReference type="ARBA" id="ARBA00022475"/>
    </source>
</evidence>
<dbReference type="GO" id="GO:0004222">
    <property type="term" value="F:metalloendopeptidase activity"/>
    <property type="evidence" value="ECO:0007669"/>
    <property type="project" value="UniProtKB-UniRule"/>
</dbReference>
<evidence type="ECO:0000256" key="5">
    <source>
        <dbReference type="ARBA" id="ARBA00022723"/>
    </source>
</evidence>
<dbReference type="GO" id="GO:0005886">
    <property type="term" value="C:plasma membrane"/>
    <property type="evidence" value="ECO:0007669"/>
    <property type="project" value="UniProtKB-SubCell"/>
</dbReference>
<feature type="binding site" evidence="11">
    <location>
        <position position="216"/>
    </location>
    <ligand>
        <name>Zn(2+)</name>
        <dbReference type="ChEBI" id="CHEBI:29105"/>
        <note>catalytic</note>
    </ligand>
</feature>
<dbReference type="EMBL" id="AP024597">
    <property type="protein sequence ID" value="BCU70955.1"/>
    <property type="molecule type" value="Genomic_DNA"/>
</dbReference>
<evidence type="ECO:0000313" key="14">
    <source>
        <dbReference type="Proteomes" id="UP000825123"/>
    </source>
</evidence>
<keyword evidence="2 11" id="KW-1003">Cell membrane</keyword>
<accession>A0A8D5U8G5</accession>
<evidence type="ECO:0000256" key="7">
    <source>
        <dbReference type="ARBA" id="ARBA00022833"/>
    </source>
</evidence>
<dbReference type="InterPro" id="IPR001915">
    <property type="entry name" value="Peptidase_M48"/>
</dbReference>
<evidence type="ECO:0000259" key="12">
    <source>
        <dbReference type="Pfam" id="PF01435"/>
    </source>
</evidence>
<comment type="similarity">
    <text evidence="1 11">Belongs to the peptidase M48B family.</text>
</comment>
<dbReference type="EC" id="3.4.24.-" evidence="11"/>
<feature type="transmembrane region" description="Helical" evidence="11">
    <location>
        <begin position="152"/>
        <end position="179"/>
    </location>
</feature>
<comment type="subcellular location">
    <subcellularLocation>
        <location evidence="11">Cell membrane</location>
        <topology evidence="11">Multi-pass membrane protein</topology>
    </subcellularLocation>
</comment>
<feature type="transmembrane region" description="Helical" evidence="11">
    <location>
        <begin position="185"/>
        <end position="211"/>
    </location>
</feature>
<proteinExistence type="inferred from homology"/>
<dbReference type="Pfam" id="PF01435">
    <property type="entry name" value="Peptidase_M48"/>
    <property type="match status" value="1"/>
</dbReference>
<dbReference type="InterPro" id="IPR050083">
    <property type="entry name" value="HtpX_protease"/>
</dbReference>
<gene>
    <name evidence="11" type="primary">htpX</name>
    <name evidence="13" type="ORF">KN1_22520</name>
</gene>
<keyword evidence="14" id="KW-1185">Reference proteome</keyword>
<feature type="active site" evidence="11">
    <location>
        <position position="138"/>
    </location>
</feature>
<evidence type="ECO:0000313" key="13">
    <source>
        <dbReference type="EMBL" id="BCU70955.1"/>
    </source>
</evidence>
<dbReference type="PANTHER" id="PTHR43221">
    <property type="entry name" value="PROTEASE HTPX"/>
    <property type="match status" value="1"/>
</dbReference>
<keyword evidence="3 11" id="KW-0645">Protease</keyword>
<feature type="domain" description="Peptidase M48" evidence="12">
    <location>
        <begin position="75"/>
        <end position="302"/>
    </location>
</feature>
<keyword evidence="4 11" id="KW-0812">Transmembrane</keyword>
<dbReference type="Gene3D" id="3.30.2010.10">
    <property type="entry name" value="Metalloproteases ('zincins'), catalytic domain"/>
    <property type="match status" value="1"/>
</dbReference>
<dbReference type="PANTHER" id="PTHR43221:SF2">
    <property type="entry name" value="PROTEASE HTPX HOMOLOG"/>
    <property type="match status" value="1"/>
</dbReference>
<feature type="transmembrane region" description="Helical" evidence="11">
    <location>
        <begin position="12"/>
        <end position="29"/>
    </location>
</feature>
<dbReference type="AlphaFoldDB" id="A0A8D5U8G5"/>
<organism evidence="13 14">
    <name type="scientific">Stygiolobus caldivivus</name>
    <dbReference type="NCBI Taxonomy" id="2824673"/>
    <lineage>
        <taxon>Archaea</taxon>
        <taxon>Thermoproteota</taxon>
        <taxon>Thermoprotei</taxon>
        <taxon>Sulfolobales</taxon>
        <taxon>Sulfolobaceae</taxon>
        <taxon>Stygiolobus</taxon>
    </lineage>
</organism>
<keyword evidence="8 11" id="KW-1133">Transmembrane helix</keyword>
<name>A0A8D5U8G5_9CREN</name>
<evidence type="ECO:0000256" key="8">
    <source>
        <dbReference type="ARBA" id="ARBA00022989"/>
    </source>
</evidence>